<accession>A0A060T2Z4</accession>
<keyword evidence="2" id="KW-0689">Ribosomal protein</keyword>
<dbReference type="Pfam" id="PF00687">
    <property type="entry name" value="Ribosomal_L1"/>
    <property type="match status" value="1"/>
</dbReference>
<dbReference type="AlphaFoldDB" id="A0A060T2Z4"/>
<dbReference type="CDD" id="cd00403">
    <property type="entry name" value="Ribosomal_L1"/>
    <property type="match status" value="1"/>
</dbReference>
<dbReference type="FunFam" id="3.40.50.790:FF:000001">
    <property type="entry name" value="50S ribosomal protein L1"/>
    <property type="match status" value="1"/>
</dbReference>
<evidence type="ECO:0000256" key="2">
    <source>
        <dbReference type="ARBA" id="ARBA00022980"/>
    </source>
</evidence>
<feature type="region of interest" description="Disordered" evidence="4">
    <location>
        <begin position="70"/>
        <end position="100"/>
    </location>
</feature>
<evidence type="ECO:0000256" key="3">
    <source>
        <dbReference type="ARBA" id="ARBA00023274"/>
    </source>
</evidence>
<dbReference type="InterPro" id="IPR028364">
    <property type="entry name" value="Ribosomal_uL1/biogenesis"/>
</dbReference>
<reference evidence="5" key="2">
    <citation type="submission" date="2014-06" db="EMBL/GenBank/DDBJ databases">
        <title>The complete genome of Blastobotrys (Arxula) adeninivorans LS3 - a yeast of biotechnological interest.</title>
        <authorList>
            <person name="Kunze G."/>
            <person name="Gaillardin C."/>
            <person name="Czernicka M."/>
            <person name="Durrens P."/>
            <person name="Martin T."/>
            <person name="Boer E."/>
            <person name="Gabaldon T."/>
            <person name="Cruz J."/>
            <person name="Talla E."/>
            <person name="Marck C."/>
            <person name="Goffeau A."/>
            <person name="Barbe V."/>
            <person name="Baret P."/>
            <person name="Baronian K."/>
            <person name="Beier S."/>
            <person name="Bleykasten C."/>
            <person name="Bode R."/>
            <person name="Casaregola S."/>
            <person name="Despons L."/>
            <person name="Fairhead C."/>
            <person name="Giersberg M."/>
            <person name="Gierski P."/>
            <person name="Hahnel U."/>
            <person name="Hartmann A."/>
            <person name="Jankowska D."/>
            <person name="Jubin C."/>
            <person name="Jung P."/>
            <person name="Lafontaine I."/>
            <person name="Leh-Louis V."/>
            <person name="Lemaire M."/>
            <person name="Marcet-Houben M."/>
            <person name="Mascher M."/>
            <person name="Morel G."/>
            <person name="Richard G.-F."/>
            <person name="Riechen J."/>
            <person name="Sacerdot C."/>
            <person name="Sarkar A."/>
            <person name="Savel G."/>
            <person name="Schacherer J."/>
            <person name="Sherman D."/>
            <person name="Straub M.-L."/>
            <person name="Stein N."/>
            <person name="Thierry A."/>
            <person name="Trautwein-Schult A."/>
            <person name="Westhof E."/>
            <person name="Worch S."/>
            <person name="Dujon B."/>
            <person name="Souciet J.-L."/>
            <person name="Wincker P."/>
            <person name="Scholz U."/>
            <person name="Neuveglise N."/>
        </authorList>
    </citation>
    <scope>NUCLEOTIDE SEQUENCE</scope>
    <source>
        <strain evidence="5">LS3</strain>
    </source>
</reference>
<evidence type="ECO:0000313" key="5">
    <source>
        <dbReference type="EMBL" id="CDP33561.1"/>
    </source>
</evidence>
<dbReference type="InterPro" id="IPR016095">
    <property type="entry name" value="Ribosomal_uL1_3-a/b-sand"/>
</dbReference>
<reference evidence="5" key="1">
    <citation type="submission" date="2014-02" db="EMBL/GenBank/DDBJ databases">
        <authorList>
            <person name="Genoscope - CEA"/>
        </authorList>
    </citation>
    <scope>NUCLEOTIDE SEQUENCE</scope>
    <source>
        <strain evidence="5">LS3</strain>
    </source>
</reference>
<dbReference type="PhylomeDB" id="A0A060T2Z4"/>
<protein>
    <submittedName>
        <fullName evidence="5">ARAD1A12144p</fullName>
    </submittedName>
</protein>
<evidence type="ECO:0000256" key="1">
    <source>
        <dbReference type="ARBA" id="ARBA00010531"/>
    </source>
</evidence>
<organism evidence="5">
    <name type="scientific">Blastobotrys adeninivorans</name>
    <name type="common">Yeast</name>
    <name type="synonym">Arxula adeninivorans</name>
    <dbReference type="NCBI Taxonomy" id="409370"/>
    <lineage>
        <taxon>Eukaryota</taxon>
        <taxon>Fungi</taxon>
        <taxon>Dikarya</taxon>
        <taxon>Ascomycota</taxon>
        <taxon>Saccharomycotina</taxon>
        <taxon>Dipodascomycetes</taxon>
        <taxon>Dipodascales</taxon>
        <taxon>Trichomonascaceae</taxon>
        <taxon>Blastobotrys</taxon>
    </lineage>
</organism>
<feature type="compositionally biased region" description="Basic and acidic residues" evidence="4">
    <location>
        <begin position="77"/>
        <end position="100"/>
    </location>
</feature>
<dbReference type="PANTHER" id="PTHR36427:SF3">
    <property type="entry name" value="LARGE RIBOSOMAL SUBUNIT PROTEIN UL1M"/>
    <property type="match status" value="1"/>
</dbReference>
<keyword evidence="3" id="KW-0687">Ribonucleoprotein</keyword>
<dbReference type="PANTHER" id="PTHR36427">
    <property type="entry name" value="54S RIBOSOMAL PROTEIN L1, MITOCHONDRIAL"/>
    <property type="match status" value="1"/>
</dbReference>
<feature type="compositionally biased region" description="Basic and acidic residues" evidence="4">
    <location>
        <begin position="9"/>
        <end position="23"/>
    </location>
</feature>
<evidence type="ECO:0000256" key="4">
    <source>
        <dbReference type="SAM" id="MobiDB-lite"/>
    </source>
</evidence>
<dbReference type="Gene3D" id="3.40.50.790">
    <property type="match status" value="1"/>
</dbReference>
<dbReference type="Gene3D" id="3.30.190.20">
    <property type="match status" value="1"/>
</dbReference>
<dbReference type="EMBL" id="HG937691">
    <property type="protein sequence ID" value="CDP33561.1"/>
    <property type="molecule type" value="Genomic_DNA"/>
</dbReference>
<dbReference type="InterPro" id="IPR023674">
    <property type="entry name" value="Ribosomal_uL1-like"/>
</dbReference>
<gene>
    <name evidence="5" type="ORF">GNLVRS02_ARAD1A12144g</name>
</gene>
<dbReference type="GO" id="GO:0003735">
    <property type="term" value="F:structural constituent of ribosome"/>
    <property type="evidence" value="ECO:0007669"/>
    <property type="project" value="TreeGrafter"/>
</dbReference>
<sequence>MRLTYYRPYRPDQSRGHVTEDEISPREKLRISAKTQKMLVGAVTRIRPCGVLGVRGVRIPALVRFASKASSSSGDTSKADAKQLAAQRERAAKRESAKRAEARKVARMKDIAREAFKSPLCLDIETALRYLRAAEVGKPAKSTTITVNLGVIAEKGAALLQGTYRLARPLEEQRIAVFTTDREVEAAAKEAGASIVGSDDLIAKIRDGIIEFDRAYATPDMMGRLNTVARTLGPLGLMPSAKRGTVVSGQQIAEVISAAAGETVFKQKNSVLSLPVGRADFSDAEIIRNIITVTDAVRANIASMDSKKAPSLGLTTLTSTTGPAIVVQL</sequence>
<proteinExistence type="inferred from homology"/>
<feature type="region of interest" description="Disordered" evidence="4">
    <location>
        <begin position="1"/>
        <end position="23"/>
    </location>
</feature>
<comment type="similarity">
    <text evidence="1">Belongs to the universal ribosomal protein uL1 family.</text>
</comment>
<name>A0A060T2Z4_BLAAD</name>
<dbReference type="GO" id="GO:0005762">
    <property type="term" value="C:mitochondrial large ribosomal subunit"/>
    <property type="evidence" value="ECO:0007669"/>
    <property type="project" value="TreeGrafter"/>
</dbReference>
<dbReference type="SUPFAM" id="SSF56808">
    <property type="entry name" value="Ribosomal protein L1"/>
    <property type="match status" value="1"/>
</dbReference>